<proteinExistence type="predicted"/>
<dbReference type="InParanoid" id="A0A177BXS1"/>
<name>A0A177BXS1_9PLEO</name>
<reference evidence="1 2" key="1">
    <citation type="submission" date="2016-05" db="EMBL/GenBank/DDBJ databases">
        <title>Comparative analysis of secretome profiles of manganese(II)-oxidizing ascomycete fungi.</title>
        <authorList>
            <consortium name="DOE Joint Genome Institute"/>
            <person name="Zeiner C.A."/>
            <person name="Purvine S.O."/>
            <person name="Zink E.M."/>
            <person name="Wu S."/>
            <person name="Pasa-Tolic L."/>
            <person name="Chaput D.L."/>
            <person name="Haridas S."/>
            <person name="Grigoriev I.V."/>
            <person name="Santelli C.M."/>
            <person name="Hansel C.M."/>
        </authorList>
    </citation>
    <scope>NUCLEOTIDE SEQUENCE [LARGE SCALE GENOMIC DNA]</scope>
    <source>
        <strain evidence="1 2">AP3s5-JAC2a</strain>
    </source>
</reference>
<dbReference type="RefSeq" id="XP_018030291.1">
    <property type="nucleotide sequence ID" value="XM_018179497.1"/>
</dbReference>
<gene>
    <name evidence="1" type="ORF">CC84DRAFT_1168838</name>
</gene>
<dbReference type="EMBL" id="KV441560">
    <property type="protein sequence ID" value="OAF99925.1"/>
    <property type="molecule type" value="Genomic_DNA"/>
</dbReference>
<dbReference type="GeneID" id="28762983"/>
<evidence type="ECO:0000313" key="2">
    <source>
        <dbReference type="Proteomes" id="UP000077069"/>
    </source>
</evidence>
<sequence length="79" mass="9248">MTANVWSKIMGNWTKLFFSQHVAFIGLTLSCMHGLRHSKKWNITSRKWRIVKVVDNKLERGIGETLHDRTNHNDDIEQA</sequence>
<organism evidence="1 2">
    <name type="scientific">Paraphaeosphaeria sporulosa</name>
    <dbReference type="NCBI Taxonomy" id="1460663"/>
    <lineage>
        <taxon>Eukaryota</taxon>
        <taxon>Fungi</taxon>
        <taxon>Dikarya</taxon>
        <taxon>Ascomycota</taxon>
        <taxon>Pezizomycotina</taxon>
        <taxon>Dothideomycetes</taxon>
        <taxon>Pleosporomycetidae</taxon>
        <taxon>Pleosporales</taxon>
        <taxon>Massarineae</taxon>
        <taxon>Didymosphaeriaceae</taxon>
        <taxon>Paraphaeosphaeria</taxon>
    </lineage>
</organism>
<keyword evidence="2" id="KW-1185">Reference proteome</keyword>
<evidence type="ECO:0000313" key="1">
    <source>
        <dbReference type="EMBL" id="OAF99925.1"/>
    </source>
</evidence>
<dbReference type="Proteomes" id="UP000077069">
    <property type="component" value="Unassembled WGS sequence"/>
</dbReference>
<protein>
    <submittedName>
        <fullName evidence="1">Uncharacterized protein</fullName>
    </submittedName>
</protein>
<accession>A0A177BXS1</accession>
<dbReference type="AlphaFoldDB" id="A0A177BXS1"/>